<dbReference type="AlphaFoldDB" id="A0A0M2PV49"/>
<gene>
    <name evidence="2" type="ORF">PROH_14215</name>
</gene>
<evidence type="ECO:0008006" key="4">
    <source>
        <dbReference type="Google" id="ProtNLM"/>
    </source>
</evidence>
<dbReference type="RefSeq" id="WP_017712416.1">
    <property type="nucleotide sequence ID" value="NZ_KB235937.1"/>
</dbReference>
<dbReference type="PANTHER" id="PTHR40278">
    <property type="entry name" value="DNA UTILIZATION PROTEIN HOFN"/>
    <property type="match status" value="1"/>
</dbReference>
<dbReference type="PANTHER" id="PTHR40278:SF1">
    <property type="entry name" value="DNA UTILIZATION PROTEIN HOFN"/>
    <property type="match status" value="1"/>
</dbReference>
<dbReference type="Pfam" id="PF05137">
    <property type="entry name" value="PilN"/>
    <property type="match status" value="1"/>
</dbReference>
<feature type="region of interest" description="Disordered" evidence="1">
    <location>
        <begin position="139"/>
        <end position="158"/>
    </location>
</feature>
<name>A0A0M2PV49_PROHO</name>
<evidence type="ECO:0000256" key="1">
    <source>
        <dbReference type="SAM" id="MobiDB-lite"/>
    </source>
</evidence>
<comment type="caution">
    <text evidence="2">The sequence shown here is derived from an EMBL/GenBank/DDBJ whole genome shotgun (WGS) entry which is preliminary data.</text>
</comment>
<dbReference type="OrthoDB" id="422602at2"/>
<evidence type="ECO:0000313" key="3">
    <source>
        <dbReference type="Proteomes" id="UP000034681"/>
    </source>
</evidence>
<proteinExistence type="predicted"/>
<dbReference type="Proteomes" id="UP000034681">
    <property type="component" value="Unassembled WGS sequence"/>
</dbReference>
<dbReference type="eggNOG" id="COG3166">
    <property type="taxonomic scope" value="Bacteria"/>
</dbReference>
<evidence type="ECO:0000313" key="2">
    <source>
        <dbReference type="EMBL" id="KKI98972.1"/>
    </source>
</evidence>
<dbReference type="STRING" id="317619.GCA_000332315_01960"/>
<reference evidence="2" key="1">
    <citation type="submission" date="2012-04" db="EMBL/GenBank/DDBJ databases">
        <authorList>
            <person name="Borisov I.G."/>
            <person name="Ivanikova N.V."/>
            <person name="Pinevich A.V."/>
        </authorList>
    </citation>
    <scope>NUCLEOTIDE SEQUENCE</scope>
    <source>
        <strain evidence="2">CALU 1027</strain>
    </source>
</reference>
<keyword evidence="3" id="KW-1185">Reference proteome</keyword>
<dbReference type="InterPro" id="IPR052534">
    <property type="entry name" value="Extracell_DNA_Util/SecSys_Comp"/>
</dbReference>
<organism evidence="2 3">
    <name type="scientific">Prochlorothrix hollandica PCC 9006 = CALU 1027</name>
    <dbReference type="NCBI Taxonomy" id="317619"/>
    <lineage>
        <taxon>Bacteria</taxon>
        <taxon>Bacillati</taxon>
        <taxon>Cyanobacteriota</taxon>
        <taxon>Cyanophyceae</taxon>
        <taxon>Prochlorotrichales</taxon>
        <taxon>Prochlorotrichaceae</taxon>
        <taxon>Prochlorothrix</taxon>
    </lineage>
</organism>
<protein>
    <recommendedName>
        <fullName evidence="4">Fimbrial assembly protein</fullName>
    </recommendedName>
</protein>
<sequence length="291" mass="30946">MYSLDINFLNDRSEPGSSPGSAPSLKPKAVANNTPMIIGALVGLCLPAAAFGANVYLTGVGTTLTSQRDQLQADLQTVAGQASEVNSITEKTATAEADIQALLGVFQKLQPISASLQEVSNQMPEGVLISFFELKDGALPEPDPAAPPPPPPVEGEPLPIPDLPPKAVSLKGRALSYAQLNDFLLGLKNSPFLVEDTIKLSAVTLIDGTEAFQFEPFQPEVKLGEDPPPPVLEPEFMPTLEVELPYVVEFQVDANLSSPAPAEVLDKLRNLKADGLVTRIETLQQMGVITE</sequence>
<accession>A0A0M2PV49</accession>
<dbReference type="EMBL" id="AJTX02000006">
    <property type="protein sequence ID" value="KKI98972.1"/>
    <property type="molecule type" value="Genomic_DNA"/>
</dbReference>
<dbReference type="InterPro" id="IPR007813">
    <property type="entry name" value="PilN"/>
</dbReference>
<feature type="compositionally biased region" description="Pro residues" evidence="1">
    <location>
        <begin position="141"/>
        <end position="158"/>
    </location>
</feature>